<feature type="non-terminal residue" evidence="1">
    <location>
        <position position="1"/>
    </location>
</feature>
<dbReference type="AlphaFoldDB" id="Q6YFG5"/>
<dbReference type="SUPFAM" id="SSF52540">
    <property type="entry name" value="P-loop containing nucleoside triphosphate hydrolases"/>
    <property type="match status" value="1"/>
</dbReference>
<proteinExistence type="predicted"/>
<dbReference type="InterPro" id="IPR027417">
    <property type="entry name" value="P-loop_NTPase"/>
</dbReference>
<protein>
    <submittedName>
        <fullName evidence="1">Resistance protein candidate</fullName>
    </submittedName>
</protein>
<organism evidence="1">
    <name type="scientific">Lactuca sativa</name>
    <name type="common">Garden lettuce</name>
    <dbReference type="NCBI Taxonomy" id="4236"/>
    <lineage>
        <taxon>Eukaryota</taxon>
        <taxon>Viridiplantae</taxon>
        <taxon>Streptophyta</taxon>
        <taxon>Embryophyta</taxon>
        <taxon>Tracheophyta</taxon>
        <taxon>Spermatophyta</taxon>
        <taxon>Magnoliopsida</taxon>
        <taxon>eudicotyledons</taxon>
        <taxon>Gunneridae</taxon>
        <taxon>Pentapetalae</taxon>
        <taxon>asterids</taxon>
        <taxon>campanulids</taxon>
        <taxon>Asterales</taxon>
        <taxon>Asteraceae</taxon>
        <taxon>Cichorioideae</taxon>
        <taxon>Cichorieae</taxon>
        <taxon>Lactucinae</taxon>
        <taxon>Lactuca</taxon>
    </lineage>
</organism>
<evidence type="ECO:0000313" key="1">
    <source>
        <dbReference type="EMBL" id="AAN87311.1"/>
    </source>
</evidence>
<reference evidence="1" key="1">
    <citation type="submission" date="2002-09" db="EMBL/GenBank/DDBJ databases">
        <title>Comparative Analysis of NBS Domain Sequences of NBS-LRR Disease Resistance Genes from Sunflower, Lettuce, and Chicory.</title>
        <authorList>
            <person name="Plocik A.M."/>
            <person name="Layden J."/>
            <person name="Kesseli R.V."/>
        </authorList>
    </citation>
    <scope>NUCLEOTIDE SEQUENCE</scope>
</reference>
<dbReference type="PANTHER" id="PTHR11017">
    <property type="entry name" value="LEUCINE-RICH REPEAT-CONTAINING PROTEIN"/>
    <property type="match status" value="1"/>
</dbReference>
<sequence length="96" mass="10645">LAKHVYGLYCHEFDKSSCIEDISRICDGKFNALLDLQEQLCNSISKTSSVNAHDVSIYTAKIENALTRKRVFLVLDDISTVTQLDALLGTKGFHPG</sequence>
<dbReference type="GO" id="GO:0006952">
    <property type="term" value="P:defense response"/>
    <property type="evidence" value="ECO:0007669"/>
    <property type="project" value="InterPro"/>
</dbReference>
<dbReference type="InterPro" id="IPR044974">
    <property type="entry name" value="Disease_R_plants"/>
</dbReference>
<name>Q6YFG5_LACSA</name>
<dbReference type="EMBL" id="AY153836">
    <property type="protein sequence ID" value="AAN87311.1"/>
    <property type="molecule type" value="Genomic_DNA"/>
</dbReference>
<feature type="non-terminal residue" evidence="1">
    <location>
        <position position="96"/>
    </location>
</feature>
<dbReference type="Gene3D" id="3.40.50.300">
    <property type="entry name" value="P-loop containing nucleotide triphosphate hydrolases"/>
    <property type="match status" value="1"/>
</dbReference>
<dbReference type="PANTHER" id="PTHR11017:SF313">
    <property type="entry name" value="TIR DOMAIN, P-LOOP CONTAINING NUCLEOSIDE TRIPHOSPHATE HYDROLASE"/>
    <property type="match status" value="1"/>
</dbReference>
<accession>Q6YFG5</accession>